<sequence length="554" mass="59933">MSISVMPVPGALQPPLAPAPAFTPEVLEFPASASAAMAPVLELSGIGKRFQGIVALRDVGFSVRPGEVMALLGENGAGKSTLVKILTGIHRPDEGVIRLAGQAVSFATPQAAMQAGITAVHQETVMFEELTVAENICIGRQPLCGLPPRIDWRRMEEEARQLFARLEVDLPVQARVKDLSVAQRHFVEIARALSQRAQVVIMDEPTAALSQREIRELYRIIAQLRAAGTAVIFISHKFDEIFAVADRYTVLRDGRFIAAGALADISEPQLVALMVGREVGQVFPHHGQTPETAGAPVLEVENFSHPTEFHEVSFSLRRGEVIGFYGLVGAGRSELMQALFGLSPAAHGKVLIDGKPIHVNSPAEAIAHGIAYVPEDRQHQGALLSLPIFQNITLPILSGIGFFLRRHRRRELDIARRLSEQLELKATHFHQQVAQLSGGNQQKVVLAKWLATNPRVIILDEPTKGIDIGSKAAVHRFISELVQQGLAVILVSSELPEVLGMADRVVVMHQGTVQKVFSRAEATPELLVAAASGNLPSATGSDPINSDKETMSCH</sequence>
<protein>
    <submittedName>
        <fullName evidence="10">Sugar ABC transporter ATP-binding protein</fullName>
    </submittedName>
</protein>
<keyword evidence="11" id="KW-1185">Reference proteome</keyword>
<evidence type="ECO:0000313" key="11">
    <source>
        <dbReference type="Proteomes" id="UP001629246"/>
    </source>
</evidence>
<evidence type="ECO:0000256" key="8">
    <source>
        <dbReference type="ARBA" id="ARBA00023136"/>
    </source>
</evidence>
<keyword evidence="6 10" id="KW-0067">ATP-binding</keyword>
<dbReference type="PANTHER" id="PTHR43790:SF3">
    <property type="entry name" value="D-ALLOSE IMPORT ATP-BINDING PROTEIN ALSA-RELATED"/>
    <property type="match status" value="1"/>
</dbReference>
<keyword evidence="4" id="KW-0677">Repeat</keyword>
<evidence type="ECO:0000259" key="9">
    <source>
        <dbReference type="PROSITE" id="PS50893"/>
    </source>
</evidence>
<dbReference type="CDD" id="cd03215">
    <property type="entry name" value="ABC_Carb_Monos_II"/>
    <property type="match status" value="1"/>
</dbReference>
<keyword evidence="7" id="KW-1278">Translocase</keyword>
<evidence type="ECO:0000256" key="7">
    <source>
        <dbReference type="ARBA" id="ARBA00022967"/>
    </source>
</evidence>
<dbReference type="SUPFAM" id="SSF52540">
    <property type="entry name" value="P-loop containing nucleoside triphosphate hydrolases"/>
    <property type="match status" value="2"/>
</dbReference>
<dbReference type="InterPro" id="IPR003593">
    <property type="entry name" value="AAA+_ATPase"/>
</dbReference>
<dbReference type="Proteomes" id="UP001629246">
    <property type="component" value="Unassembled WGS sequence"/>
</dbReference>
<dbReference type="InterPro" id="IPR017871">
    <property type="entry name" value="ABC_transporter-like_CS"/>
</dbReference>
<dbReference type="Pfam" id="PF00005">
    <property type="entry name" value="ABC_tran"/>
    <property type="match status" value="2"/>
</dbReference>
<dbReference type="Gene3D" id="3.40.50.300">
    <property type="entry name" value="P-loop containing nucleotide triphosphate hydrolases"/>
    <property type="match status" value="2"/>
</dbReference>
<dbReference type="PROSITE" id="PS50893">
    <property type="entry name" value="ABC_TRANSPORTER_2"/>
    <property type="match status" value="2"/>
</dbReference>
<evidence type="ECO:0000256" key="2">
    <source>
        <dbReference type="ARBA" id="ARBA00022475"/>
    </source>
</evidence>
<accession>A0ABW9A8M1</accession>
<feature type="domain" description="ABC transporter" evidence="9">
    <location>
        <begin position="41"/>
        <end position="278"/>
    </location>
</feature>
<evidence type="ECO:0000256" key="6">
    <source>
        <dbReference type="ARBA" id="ARBA00022840"/>
    </source>
</evidence>
<comment type="caution">
    <text evidence="10">The sequence shown here is derived from an EMBL/GenBank/DDBJ whole genome shotgun (WGS) entry which is preliminary data.</text>
</comment>
<keyword evidence="3" id="KW-0762">Sugar transport</keyword>
<evidence type="ECO:0000256" key="5">
    <source>
        <dbReference type="ARBA" id="ARBA00022741"/>
    </source>
</evidence>
<keyword evidence="5" id="KW-0547">Nucleotide-binding</keyword>
<keyword evidence="8" id="KW-0472">Membrane</keyword>
<dbReference type="CDD" id="cd03216">
    <property type="entry name" value="ABC_Carb_Monos_I"/>
    <property type="match status" value="1"/>
</dbReference>
<dbReference type="GO" id="GO:0005524">
    <property type="term" value="F:ATP binding"/>
    <property type="evidence" value="ECO:0007669"/>
    <property type="project" value="UniProtKB-KW"/>
</dbReference>
<evidence type="ECO:0000313" key="10">
    <source>
        <dbReference type="EMBL" id="MFL9924017.1"/>
    </source>
</evidence>
<dbReference type="InterPro" id="IPR050107">
    <property type="entry name" value="ABC_carbohydrate_import_ATPase"/>
</dbReference>
<evidence type="ECO:0000256" key="1">
    <source>
        <dbReference type="ARBA" id="ARBA00022448"/>
    </source>
</evidence>
<dbReference type="PROSITE" id="PS00211">
    <property type="entry name" value="ABC_TRANSPORTER_1"/>
    <property type="match status" value="1"/>
</dbReference>
<reference evidence="10 11" key="1">
    <citation type="journal article" date="2024" name="Chem. Sci.">
        <title>Discovery of megapolipeptins by genome mining of a Burkholderiales bacteria collection.</title>
        <authorList>
            <person name="Paulo B.S."/>
            <person name="Recchia M.J.J."/>
            <person name="Lee S."/>
            <person name="Fergusson C.H."/>
            <person name="Romanowski S.B."/>
            <person name="Hernandez A."/>
            <person name="Krull N."/>
            <person name="Liu D.Y."/>
            <person name="Cavanagh H."/>
            <person name="Bos A."/>
            <person name="Gray C.A."/>
            <person name="Murphy B.T."/>
            <person name="Linington R.G."/>
            <person name="Eustaquio A.S."/>
        </authorList>
    </citation>
    <scope>NUCLEOTIDE SEQUENCE [LARGE SCALE GENOMIC DNA]</scope>
    <source>
        <strain evidence="10 11">RL21-008-BIB-A</strain>
    </source>
</reference>
<name>A0ABW9A8M1_9BURK</name>
<evidence type="ECO:0000256" key="4">
    <source>
        <dbReference type="ARBA" id="ARBA00022737"/>
    </source>
</evidence>
<dbReference type="SMART" id="SM00382">
    <property type="entry name" value="AAA"/>
    <property type="match status" value="2"/>
</dbReference>
<organism evidence="10 11">
    <name type="scientific">Herbaspirillum lusitanum</name>
    <dbReference type="NCBI Taxonomy" id="213312"/>
    <lineage>
        <taxon>Bacteria</taxon>
        <taxon>Pseudomonadati</taxon>
        <taxon>Pseudomonadota</taxon>
        <taxon>Betaproteobacteria</taxon>
        <taxon>Burkholderiales</taxon>
        <taxon>Oxalobacteraceae</taxon>
        <taxon>Herbaspirillum</taxon>
    </lineage>
</organism>
<dbReference type="InterPro" id="IPR027417">
    <property type="entry name" value="P-loop_NTPase"/>
</dbReference>
<proteinExistence type="predicted"/>
<dbReference type="RefSeq" id="WP_408156226.1">
    <property type="nucleotide sequence ID" value="NZ_JAQQFM010000003.1"/>
</dbReference>
<dbReference type="EMBL" id="JAQQFM010000003">
    <property type="protein sequence ID" value="MFL9924017.1"/>
    <property type="molecule type" value="Genomic_DNA"/>
</dbReference>
<evidence type="ECO:0000256" key="3">
    <source>
        <dbReference type="ARBA" id="ARBA00022597"/>
    </source>
</evidence>
<keyword evidence="2" id="KW-1003">Cell membrane</keyword>
<dbReference type="InterPro" id="IPR003439">
    <property type="entry name" value="ABC_transporter-like_ATP-bd"/>
</dbReference>
<dbReference type="PANTHER" id="PTHR43790">
    <property type="entry name" value="CARBOHYDRATE TRANSPORT ATP-BINDING PROTEIN MG119-RELATED"/>
    <property type="match status" value="1"/>
</dbReference>
<feature type="domain" description="ABC transporter" evidence="9">
    <location>
        <begin position="292"/>
        <end position="535"/>
    </location>
</feature>
<keyword evidence="1" id="KW-0813">Transport</keyword>
<gene>
    <name evidence="10" type="ORF">PQR62_07070</name>
</gene>